<evidence type="ECO:0000259" key="2">
    <source>
        <dbReference type="PROSITE" id="PS50887"/>
    </source>
</evidence>
<feature type="domain" description="GGDEF" evidence="2">
    <location>
        <begin position="310"/>
        <end position="441"/>
    </location>
</feature>
<dbReference type="SUPFAM" id="SSF141868">
    <property type="entry name" value="EAL domain-like"/>
    <property type="match status" value="1"/>
</dbReference>
<dbReference type="PROSITE" id="PS50887">
    <property type="entry name" value="GGDEF"/>
    <property type="match status" value="1"/>
</dbReference>
<dbReference type="Pfam" id="PF00563">
    <property type="entry name" value="EAL"/>
    <property type="match status" value="1"/>
</dbReference>
<dbReference type="RefSeq" id="WP_386713381.1">
    <property type="nucleotide sequence ID" value="NZ_JBHRYF010000023.1"/>
</dbReference>
<dbReference type="Gene3D" id="3.20.20.450">
    <property type="entry name" value="EAL domain"/>
    <property type="match status" value="1"/>
</dbReference>
<accession>A0ABV7UXG9</accession>
<evidence type="ECO:0000313" key="3">
    <source>
        <dbReference type="EMBL" id="MFC3661620.1"/>
    </source>
</evidence>
<dbReference type="InterPro" id="IPR029787">
    <property type="entry name" value="Nucleotide_cyclase"/>
</dbReference>
<feature type="domain" description="EAL" evidence="1">
    <location>
        <begin position="450"/>
        <end position="709"/>
    </location>
</feature>
<dbReference type="EMBL" id="JBHRYF010000023">
    <property type="protein sequence ID" value="MFC3661620.1"/>
    <property type="molecule type" value="Genomic_DNA"/>
</dbReference>
<dbReference type="SMART" id="SM00052">
    <property type="entry name" value="EAL"/>
    <property type="match status" value="1"/>
</dbReference>
<dbReference type="Gene3D" id="3.30.70.270">
    <property type="match status" value="1"/>
</dbReference>
<sequence length="725" mass="77953">MTFRSTRGDCTDCASSSEAGNEALALAMPGEGEGFHDLAWLATQQVGCALAAVALYEGERLRLVAERGLDASLVPAVEALLRAVGPRLPGLASDEGSVGTMLPFHAASAVFSRSGKLLGAIAVADGHPRPTPAVAALPALEKLAAIAAHMVGYREIKRRHRIAEQLAHVDSSLLLVFDTDGNVSFANMAAQVLLGEACDPTQPIDGLFPARLQTHPAAAARWLDGSAEPATLAQTFDLQVIDAEGESRTLEALRCAWLAGADTGLALSLRDVTDCPSRQHEVQSRLDALTGLPNRDGLLAMLEGLRARGVPTTVALLGLDNFRSINDLLGHRIGDTALQVVASRLMHWLPADAYLARCGGDEFALVFPCAQLETIEPQLRPMLRGLARACEIEYQRVHVEACVGLALDHAHEDADETLARAGLALQHAKRAGSRQVRRFAPGMRTEAIDRRRLDLELRRAFRQGEFELHYQPQVDLRSGLPAGAEALLRWQHPERGMLGPAEFIDALSRSAIAPAVGRWILQRACCDAATWPTVGGRGITVAVNLFPVQFEDEALPQEIEVALHAAGLPAARLELELTESIALRGDGAAEPALAEISLARLRALGLRVSFDDFGTGHASLSMLHRLPVDRIKIDRSFVRDLAISRGSEAIVRSIVLIARNFDMQVVAEGVEDEAQRAILIGLDCDRVQGFLYAPALPNAEIRRWLLANGGDHNTSANAQRGTIHG</sequence>
<proteinExistence type="predicted"/>
<evidence type="ECO:0000313" key="4">
    <source>
        <dbReference type="Proteomes" id="UP001595724"/>
    </source>
</evidence>
<dbReference type="SUPFAM" id="SSF55073">
    <property type="entry name" value="Nucleotide cyclase"/>
    <property type="match status" value="1"/>
</dbReference>
<dbReference type="InterPro" id="IPR001633">
    <property type="entry name" value="EAL_dom"/>
</dbReference>
<dbReference type="Proteomes" id="UP001595724">
    <property type="component" value="Unassembled WGS sequence"/>
</dbReference>
<gene>
    <name evidence="3" type="ORF">ACFOM9_16285</name>
</gene>
<dbReference type="PANTHER" id="PTHR44757:SF2">
    <property type="entry name" value="BIOFILM ARCHITECTURE MAINTENANCE PROTEIN MBAA"/>
    <property type="match status" value="1"/>
</dbReference>
<name>A0ABV7UXG9_9GAMM</name>
<keyword evidence="4" id="KW-1185">Reference proteome</keyword>
<dbReference type="InterPro" id="IPR035919">
    <property type="entry name" value="EAL_sf"/>
</dbReference>
<dbReference type="CDD" id="cd01949">
    <property type="entry name" value="GGDEF"/>
    <property type="match status" value="1"/>
</dbReference>
<dbReference type="InterPro" id="IPR000160">
    <property type="entry name" value="GGDEF_dom"/>
</dbReference>
<dbReference type="SMART" id="SM00267">
    <property type="entry name" value="GGDEF"/>
    <property type="match status" value="1"/>
</dbReference>
<dbReference type="InterPro" id="IPR043128">
    <property type="entry name" value="Rev_trsase/Diguanyl_cyclase"/>
</dbReference>
<reference evidence="4" key="1">
    <citation type="journal article" date="2019" name="Int. J. Syst. Evol. Microbiol.">
        <title>The Global Catalogue of Microorganisms (GCM) 10K type strain sequencing project: providing services to taxonomists for standard genome sequencing and annotation.</title>
        <authorList>
            <consortium name="The Broad Institute Genomics Platform"/>
            <consortium name="The Broad Institute Genome Sequencing Center for Infectious Disease"/>
            <person name="Wu L."/>
            <person name="Ma J."/>
        </authorList>
    </citation>
    <scope>NUCLEOTIDE SEQUENCE [LARGE SCALE GENOMIC DNA]</scope>
    <source>
        <strain evidence="4">KCTC 42211</strain>
    </source>
</reference>
<evidence type="ECO:0000259" key="1">
    <source>
        <dbReference type="PROSITE" id="PS50883"/>
    </source>
</evidence>
<dbReference type="PANTHER" id="PTHR44757">
    <property type="entry name" value="DIGUANYLATE CYCLASE DGCP"/>
    <property type="match status" value="1"/>
</dbReference>
<organism evidence="3 4">
    <name type="scientific">Luteimonas notoginsengisoli</name>
    <dbReference type="NCBI Taxonomy" id="1578200"/>
    <lineage>
        <taxon>Bacteria</taxon>
        <taxon>Pseudomonadati</taxon>
        <taxon>Pseudomonadota</taxon>
        <taxon>Gammaproteobacteria</taxon>
        <taxon>Lysobacterales</taxon>
        <taxon>Lysobacteraceae</taxon>
        <taxon>Luteimonas</taxon>
    </lineage>
</organism>
<comment type="caution">
    <text evidence="3">The sequence shown here is derived from an EMBL/GenBank/DDBJ whole genome shotgun (WGS) entry which is preliminary data.</text>
</comment>
<protein>
    <submittedName>
        <fullName evidence="3">Bifunctional diguanylate cyclase/phosphodiesterase</fullName>
    </submittedName>
</protein>
<dbReference type="PROSITE" id="PS50883">
    <property type="entry name" value="EAL"/>
    <property type="match status" value="1"/>
</dbReference>
<dbReference type="NCBIfam" id="TIGR00254">
    <property type="entry name" value="GGDEF"/>
    <property type="match status" value="1"/>
</dbReference>
<dbReference type="InterPro" id="IPR052155">
    <property type="entry name" value="Biofilm_reg_signaling"/>
</dbReference>
<dbReference type="CDD" id="cd01948">
    <property type="entry name" value="EAL"/>
    <property type="match status" value="1"/>
</dbReference>
<dbReference type="Pfam" id="PF00990">
    <property type="entry name" value="GGDEF"/>
    <property type="match status" value="1"/>
</dbReference>